<dbReference type="AlphaFoldDB" id="A0A6S6T0F8"/>
<dbReference type="EMBL" id="CACVAU010000038">
    <property type="protein sequence ID" value="CAA6812062.1"/>
    <property type="molecule type" value="Genomic_DNA"/>
</dbReference>
<dbReference type="GO" id="GO:0015035">
    <property type="term" value="F:protein-disulfide reductase activity"/>
    <property type="evidence" value="ECO:0007669"/>
    <property type="project" value="TreeGrafter"/>
</dbReference>
<gene>
    <name evidence="6" type="ORF">HELGO_WM4102</name>
</gene>
<dbReference type="InterPro" id="IPR017937">
    <property type="entry name" value="Thioredoxin_CS"/>
</dbReference>
<keyword evidence="2" id="KW-0249">Electron transport</keyword>
<evidence type="ECO:0000313" key="6">
    <source>
        <dbReference type="EMBL" id="CAA6812062.1"/>
    </source>
</evidence>
<dbReference type="InterPro" id="IPR036249">
    <property type="entry name" value="Thioredoxin-like_sf"/>
</dbReference>
<dbReference type="Gene3D" id="3.40.30.10">
    <property type="entry name" value="Glutaredoxin"/>
    <property type="match status" value="1"/>
</dbReference>
<keyword evidence="3" id="KW-1015">Disulfide bond</keyword>
<dbReference type="PROSITE" id="PS00194">
    <property type="entry name" value="THIOREDOXIN_1"/>
    <property type="match status" value="1"/>
</dbReference>
<dbReference type="CDD" id="cd02947">
    <property type="entry name" value="TRX_family"/>
    <property type="match status" value="1"/>
</dbReference>
<evidence type="ECO:0000256" key="1">
    <source>
        <dbReference type="ARBA" id="ARBA00022448"/>
    </source>
</evidence>
<evidence type="ECO:0000259" key="5">
    <source>
        <dbReference type="PROSITE" id="PS51352"/>
    </source>
</evidence>
<dbReference type="Pfam" id="PF00085">
    <property type="entry name" value="Thioredoxin"/>
    <property type="match status" value="1"/>
</dbReference>
<dbReference type="InterPro" id="IPR013766">
    <property type="entry name" value="Thioredoxin_domain"/>
</dbReference>
<name>A0A6S6T0F8_9BACT</name>
<organism evidence="6">
    <name type="scientific">uncultured Sulfurovum sp</name>
    <dbReference type="NCBI Taxonomy" id="269237"/>
    <lineage>
        <taxon>Bacteria</taxon>
        <taxon>Pseudomonadati</taxon>
        <taxon>Campylobacterota</taxon>
        <taxon>Epsilonproteobacteria</taxon>
        <taxon>Campylobacterales</taxon>
        <taxon>Sulfurovaceae</taxon>
        <taxon>Sulfurovum</taxon>
        <taxon>environmental samples</taxon>
    </lineage>
</organism>
<keyword evidence="4" id="KW-0676">Redox-active center</keyword>
<feature type="domain" description="Thioredoxin" evidence="5">
    <location>
        <begin position="9"/>
        <end position="135"/>
    </location>
</feature>
<accession>A0A6S6T0F8</accession>
<dbReference type="PROSITE" id="PS51352">
    <property type="entry name" value="THIOREDOXIN_2"/>
    <property type="match status" value="1"/>
</dbReference>
<sequence length="145" mass="16790">MYQKNDILLKSENVSQNFTYKKICYNTDMELTDNNYKEIIKSNEKPVFIDFYSPTCGPCQILTKLIDEKLEKYGKKNDIMVVKCNVAKNPKLANAFKVRSVPFTLAVMPDEKLKHANMGLKNETYYFELIDDLAGKGSFFSRLFT</sequence>
<dbReference type="GO" id="GO:0005737">
    <property type="term" value="C:cytoplasm"/>
    <property type="evidence" value="ECO:0007669"/>
    <property type="project" value="TreeGrafter"/>
</dbReference>
<evidence type="ECO:0000256" key="2">
    <source>
        <dbReference type="ARBA" id="ARBA00022982"/>
    </source>
</evidence>
<keyword evidence="1" id="KW-0813">Transport</keyword>
<dbReference type="SUPFAM" id="SSF52833">
    <property type="entry name" value="Thioredoxin-like"/>
    <property type="match status" value="1"/>
</dbReference>
<reference evidence="6" key="1">
    <citation type="submission" date="2020-01" db="EMBL/GenBank/DDBJ databases">
        <authorList>
            <person name="Meier V. D."/>
            <person name="Meier V D."/>
        </authorList>
    </citation>
    <scope>NUCLEOTIDE SEQUENCE</scope>
    <source>
        <strain evidence="6">HLG_WM_MAG_05</strain>
    </source>
</reference>
<evidence type="ECO:0000256" key="3">
    <source>
        <dbReference type="ARBA" id="ARBA00023157"/>
    </source>
</evidence>
<protein>
    <submittedName>
        <fullName evidence="6">Thioredoxin</fullName>
    </submittedName>
</protein>
<dbReference type="PANTHER" id="PTHR45663:SF11">
    <property type="entry name" value="GEO12009P1"/>
    <property type="match status" value="1"/>
</dbReference>
<dbReference type="PANTHER" id="PTHR45663">
    <property type="entry name" value="GEO12009P1"/>
    <property type="match status" value="1"/>
</dbReference>
<proteinExistence type="predicted"/>
<evidence type="ECO:0000256" key="4">
    <source>
        <dbReference type="ARBA" id="ARBA00023284"/>
    </source>
</evidence>